<sequence>MDRSLDEVVRERENNRNRRQRRNTPRGGGVRKPTSGSSRNGGYDESRLWVHDKFDDIPSPGSRRPPRSSPGGRRLDAPPAAGAKVKVTNLHYELTEEELMDLFRRKGDVLKLEIMYDRAGRSEGTCFVTFARESDAVAAIRDYDGATAKGQLITVSLVGPPPTRSLFERIASPAAADDAPIARDSRRDPTRKPTPPGIDRYVPPERRRERERGGGGGGERTQSGPRSVVPRDRERPRGGRGRAEKGGRGEKSSGSNIRPKKTVEELDAEMNDYFGGANQEEGAAPAAAAVEEKAAVDDDGDLIL</sequence>
<evidence type="ECO:0000259" key="4">
    <source>
        <dbReference type="PROSITE" id="PS50102"/>
    </source>
</evidence>
<dbReference type="PROSITE" id="PS50102">
    <property type="entry name" value="RRM"/>
    <property type="match status" value="1"/>
</dbReference>
<feature type="region of interest" description="Disordered" evidence="3">
    <location>
        <begin position="1"/>
        <end position="82"/>
    </location>
</feature>
<comment type="caution">
    <text evidence="5">The sequence shown here is derived from an EMBL/GenBank/DDBJ whole genome shotgun (WGS) entry which is preliminary data.</text>
</comment>
<dbReference type="InterPro" id="IPR035979">
    <property type="entry name" value="RBD_domain_sf"/>
</dbReference>
<evidence type="ECO:0000256" key="3">
    <source>
        <dbReference type="SAM" id="MobiDB-lite"/>
    </source>
</evidence>
<dbReference type="Gene3D" id="3.30.70.330">
    <property type="match status" value="1"/>
</dbReference>
<dbReference type="Pfam" id="PF00076">
    <property type="entry name" value="RRM_1"/>
    <property type="match status" value="1"/>
</dbReference>
<dbReference type="AlphaFoldDB" id="A0A5J5F9R2"/>
<dbReference type="Proteomes" id="UP000326924">
    <property type="component" value="Unassembled WGS sequence"/>
</dbReference>
<keyword evidence="1 2" id="KW-0694">RNA-binding</keyword>
<dbReference type="EMBL" id="VXIS01000011">
    <property type="protein sequence ID" value="KAA8913896.1"/>
    <property type="molecule type" value="Genomic_DNA"/>
</dbReference>
<dbReference type="InterPro" id="IPR051229">
    <property type="entry name" value="ALYREF_mRNA_export"/>
</dbReference>
<feature type="compositionally biased region" description="Basic and acidic residues" evidence="3">
    <location>
        <begin position="229"/>
        <end position="251"/>
    </location>
</feature>
<feature type="compositionally biased region" description="Low complexity" evidence="3">
    <location>
        <begin position="170"/>
        <end position="179"/>
    </location>
</feature>
<dbReference type="CDD" id="cd12418">
    <property type="entry name" value="RRM_Aly_REF_like"/>
    <property type="match status" value="1"/>
</dbReference>
<accession>A0A5J5F9R2</accession>
<organism evidence="5 6">
    <name type="scientific">Sphaerosporella brunnea</name>
    <dbReference type="NCBI Taxonomy" id="1250544"/>
    <lineage>
        <taxon>Eukaryota</taxon>
        <taxon>Fungi</taxon>
        <taxon>Dikarya</taxon>
        <taxon>Ascomycota</taxon>
        <taxon>Pezizomycotina</taxon>
        <taxon>Pezizomycetes</taxon>
        <taxon>Pezizales</taxon>
        <taxon>Pyronemataceae</taxon>
        <taxon>Sphaerosporella</taxon>
    </lineage>
</organism>
<reference evidence="5 6" key="1">
    <citation type="submission" date="2019-09" db="EMBL/GenBank/DDBJ databases">
        <title>Draft genome of the ectomycorrhizal ascomycete Sphaerosporella brunnea.</title>
        <authorList>
            <consortium name="DOE Joint Genome Institute"/>
            <person name="Benucci G.M."/>
            <person name="Marozzi G."/>
            <person name="Antonielli L."/>
            <person name="Sanchez S."/>
            <person name="Marco P."/>
            <person name="Wang X."/>
            <person name="Falini L.B."/>
            <person name="Barry K."/>
            <person name="Haridas S."/>
            <person name="Lipzen A."/>
            <person name="Labutti K."/>
            <person name="Grigoriev I.V."/>
            <person name="Murat C."/>
            <person name="Martin F."/>
            <person name="Albertini E."/>
            <person name="Donnini D."/>
            <person name="Bonito G."/>
        </authorList>
    </citation>
    <scope>NUCLEOTIDE SEQUENCE [LARGE SCALE GENOMIC DNA]</scope>
    <source>
        <strain evidence="5 6">Sb_GMNB300</strain>
    </source>
</reference>
<dbReference type="SUPFAM" id="SSF54928">
    <property type="entry name" value="RNA-binding domain, RBD"/>
    <property type="match status" value="1"/>
</dbReference>
<feature type="compositionally biased region" description="Basic and acidic residues" evidence="3">
    <location>
        <begin position="180"/>
        <end position="191"/>
    </location>
</feature>
<dbReference type="SMART" id="SM00360">
    <property type="entry name" value="RRM"/>
    <property type="match status" value="1"/>
</dbReference>
<feature type="region of interest" description="Disordered" evidence="3">
    <location>
        <begin position="170"/>
        <end position="304"/>
    </location>
</feature>
<dbReference type="InterPro" id="IPR012677">
    <property type="entry name" value="Nucleotide-bd_a/b_plait_sf"/>
</dbReference>
<dbReference type="InParanoid" id="A0A5J5F9R2"/>
<evidence type="ECO:0000313" key="5">
    <source>
        <dbReference type="EMBL" id="KAA8913896.1"/>
    </source>
</evidence>
<feature type="domain" description="RRM" evidence="4">
    <location>
        <begin position="83"/>
        <end position="160"/>
    </location>
</feature>
<feature type="compositionally biased region" description="Basic and acidic residues" evidence="3">
    <location>
        <begin position="1"/>
        <end position="16"/>
    </location>
</feature>
<evidence type="ECO:0000256" key="1">
    <source>
        <dbReference type="ARBA" id="ARBA00022884"/>
    </source>
</evidence>
<feature type="compositionally biased region" description="Low complexity" evidence="3">
    <location>
        <begin position="275"/>
        <end position="289"/>
    </location>
</feature>
<dbReference type="OrthoDB" id="5382468at2759"/>
<dbReference type="InterPro" id="IPR025715">
    <property type="entry name" value="FoP_C"/>
</dbReference>
<evidence type="ECO:0000313" key="6">
    <source>
        <dbReference type="Proteomes" id="UP000326924"/>
    </source>
</evidence>
<keyword evidence="6" id="KW-1185">Reference proteome</keyword>
<name>A0A5J5F9R2_9PEZI</name>
<dbReference type="GO" id="GO:0003729">
    <property type="term" value="F:mRNA binding"/>
    <property type="evidence" value="ECO:0007669"/>
    <property type="project" value="TreeGrafter"/>
</dbReference>
<dbReference type="PANTHER" id="PTHR19965">
    <property type="entry name" value="RNA AND EXPORT FACTOR BINDING PROTEIN"/>
    <property type="match status" value="1"/>
</dbReference>
<feature type="compositionally biased region" description="Basic and acidic residues" evidence="3">
    <location>
        <begin position="42"/>
        <end position="56"/>
    </location>
</feature>
<dbReference type="Pfam" id="PF13865">
    <property type="entry name" value="FoP_duplication"/>
    <property type="match status" value="1"/>
</dbReference>
<evidence type="ECO:0000256" key="2">
    <source>
        <dbReference type="PROSITE-ProRule" id="PRU00176"/>
    </source>
</evidence>
<feature type="compositionally biased region" description="Basic and acidic residues" evidence="3">
    <location>
        <begin position="202"/>
        <end position="213"/>
    </location>
</feature>
<gene>
    <name evidence="5" type="ORF">FN846DRAFT_902514</name>
</gene>
<protein>
    <submittedName>
        <fullName evidence="5">RNA binding protein</fullName>
    </submittedName>
</protein>
<dbReference type="GO" id="GO:0005634">
    <property type="term" value="C:nucleus"/>
    <property type="evidence" value="ECO:0007669"/>
    <property type="project" value="TreeGrafter"/>
</dbReference>
<proteinExistence type="predicted"/>
<dbReference type="SMART" id="SM01218">
    <property type="entry name" value="FoP_duplication"/>
    <property type="match status" value="1"/>
</dbReference>
<dbReference type="InterPro" id="IPR000504">
    <property type="entry name" value="RRM_dom"/>
</dbReference>
<dbReference type="PANTHER" id="PTHR19965:SF82">
    <property type="entry name" value="THO COMPLEX SUBUNIT 4"/>
    <property type="match status" value="1"/>
</dbReference>